<feature type="compositionally biased region" description="Polar residues" evidence="1">
    <location>
        <begin position="1"/>
        <end position="14"/>
    </location>
</feature>
<dbReference type="EMBL" id="AFWE01000032">
    <property type="protein sequence ID" value="EGU41588.1"/>
    <property type="molecule type" value="Genomic_DNA"/>
</dbReference>
<feature type="compositionally biased region" description="Basic and acidic residues" evidence="1">
    <location>
        <begin position="27"/>
        <end position="47"/>
    </location>
</feature>
<comment type="caution">
    <text evidence="2">The sequence shown here is derived from an EMBL/GenBank/DDBJ whole genome shotgun (WGS) entry which is preliminary data.</text>
</comment>
<protein>
    <submittedName>
        <fullName evidence="2">Uncharacterized protein</fullName>
    </submittedName>
</protein>
<dbReference type="Proteomes" id="UP000004349">
    <property type="component" value="Unassembled WGS sequence"/>
</dbReference>
<sequence length="58" mass="6623">MQIQRHSQQLTTETKAIESKSFPKTTELYEVHELKKSEASTSKEHSTSARKKAFATNN</sequence>
<organism evidence="2 3">
    <name type="scientific">Vibrio scophthalmi LMG 19158</name>
    <dbReference type="NCBI Taxonomy" id="870967"/>
    <lineage>
        <taxon>Bacteria</taxon>
        <taxon>Pseudomonadati</taxon>
        <taxon>Pseudomonadota</taxon>
        <taxon>Gammaproteobacteria</taxon>
        <taxon>Vibrionales</taxon>
        <taxon>Vibrionaceae</taxon>
        <taxon>Vibrio</taxon>
    </lineage>
</organism>
<reference evidence="2 3" key="1">
    <citation type="journal article" date="2012" name="Int. J. Syst. Evol. Microbiol.">
        <title>Vibrio caribbeanicus sp. nov., isolated from the marine sponge Scleritoderma cyanea.</title>
        <authorList>
            <person name="Hoffmann M."/>
            <person name="Monday S.R."/>
            <person name="Allard M.W."/>
            <person name="Strain E.A."/>
            <person name="Whittaker P."/>
            <person name="Naum M."/>
            <person name="McCarthy P.J."/>
            <person name="Lopez J.V."/>
            <person name="Fischer M."/>
            <person name="Brown E.W."/>
        </authorList>
    </citation>
    <scope>NUCLEOTIDE SEQUENCE [LARGE SCALE GENOMIC DNA]</scope>
    <source>
        <strain evidence="2 3">LMG 19158</strain>
    </source>
</reference>
<proteinExistence type="predicted"/>
<evidence type="ECO:0000313" key="3">
    <source>
        <dbReference type="Proteomes" id="UP000004349"/>
    </source>
</evidence>
<feature type="region of interest" description="Disordered" evidence="1">
    <location>
        <begin position="1"/>
        <end position="58"/>
    </location>
</feature>
<dbReference type="AlphaFoldDB" id="F9RJ03"/>
<gene>
    <name evidence="2" type="ORF">VIS19158_07470</name>
</gene>
<name>F9RJ03_9VIBR</name>
<evidence type="ECO:0000256" key="1">
    <source>
        <dbReference type="SAM" id="MobiDB-lite"/>
    </source>
</evidence>
<accession>F9RJ03</accession>
<feature type="compositionally biased region" description="Basic residues" evidence="1">
    <location>
        <begin position="48"/>
        <end position="58"/>
    </location>
</feature>
<evidence type="ECO:0000313" key="2">
    <source>
        <dbReference type="EMBL" id="EGU41588.1"/>
    </source>
</evidence>